<evidence type="ECO:0000313" key="1">
    <source>
        <dbReference type="EMBL" id="KKK65814.1"/>
    </source>
</evidence>
<proteinExistence type="predicted"/>
<organism evidence="1">
    <name type="scientific">marine sediment metagenome</name>
    <dbReference type="NCBI Taxonomy" id="412755"/>
    <lineage>
        <taxon>unclassified sequences</taxon>
        <taxon>metagenomes</taxon>
        <taxon>ecological metagenomes</taxon>
    </lineage>
</organism>
<protein>
    <recommendedName>
        <fullName evidence="2">LamG-like jellyroll fold domain-containing protein</fullName>
    </recommendedName>
</protein>
<name>A0A0F8ZH99_9ZZZZ</name>
<accession>A0A0F8ZH99</accession>
<dbReference type="InterPro" id="IPR013320">
    <property type="entry name" value="ConA-like_dom_sf"/>
</dbReference>
<gene>
    <name evidence="1" type="ORF">LCGC14_2970360</name>
</gene>
<reference evidence="1" key="1">
    <citation type="journal article" date="2015" name="Nature">
        <title>Complex archaea that bridge the gap between prokaryotes and eukaryotes.</title>
        <authorList>
            <person name="Spang A."/>
            <person name="Saw J.H."/>
            <person name="Jorgensen S.L."/>
            <person name="Zaremba-Niedzwiedzka K."/>
            <person name="Martijn J."/>
            <person name="Lind A.E."/>
            <person name="van Eijk R."/>
            <person name="Schleper C."/>
            <person name="Guy L."/>
            <person name="Ettema T.J."/>
        </authorList>
    </citation>
    <scope>NUCLEOTIDE SEQUENCE</scope>
</reference>
<sequence>KVYGGVMANKAVRFTGSEWIQIPNDPSRDNVKNGFIEAIILADNTGDDNYMGDDIGGSNNDWHLYTSGGFLWFTIEATETVNNNSDAAPPTGAYFHYVTQWGADGVIMYINGVAQADTDAYTGPVGRTGAGITLGGTRGAGSLHGNIAMFRIYERLPGATEIADLYNGGKFRYWPVNMNGLLIWLPMDEGTGIKVFDKSTYGQVGELNSSPSWVDGPDILFMQNVPRRR</sequence>
<comment type="caution">
    <text evidence="1">The sequence shown here is derived from an EMBL/GenBank/DDBJ whole genome shotgun (WGS) entry which is preliminary data.</text>
</comment>
<dbReference type="SUPFAM" id="SSF49899">
    <property type="entry name" value="Concanavalin A-like lectins/glucanases"/>
    <property type="match status" value="1"/>
</dbReference>
<dbReference type="EMBL" id="LAZR01060371">
    <property type="protein sequence ID" value="KKK65814.1"/>
    <property type="molecule type" value="Genomic_DNA"/>
</dbReference>
<dbReference type="Pfam" id="PF13385">
    <property type="entry name" value="Laminin_G_3"/>
    <property type="match status" value="1"/>
</dbReference>
<dbReference type="Gene3D" id="2.60.120.200">
    <property type="match status" value="1"/>
</dbReference>
<feature type="non-terminal residue" evidence="1">
    <location>
        <position position="1"/>
    </location>
</feature>
<evidence type="ECO:0008006" key="2">
    <source>
        <dbReference type="Google" id="ProtNLM"/>
    </source>
</evidence>
<dbReference type="AlphaFoldDB" id="A0A0F8ZH99"/>